<dbReference type="InterPro" id="IPR001882">
    <property type="entry name" value="Biotin_BS"/>
</dbReference>
<keyword evidence="6 8" id="KW-0275">Fatty acid biosynthesis</keyword>
<dbReference type="PROSITE" id="PS50968">
    <property type="entry name" value="BIOTINYL_LIPOYL"/>
    <property type="match status" value="1"/>
</dbReference>
<evidence type="ECO:0000313" key="10">
    <source>
        <dbReference type="EMBL" id="XFO68699.1"/>
    </source>
</evidence>
<dbReference type="InterPro" id="IPR000089">
    <property type="entry name" value="Biotin_lipoyl"/>
</dbReference>
<dbReference type="EMBL" id="CP155573">
    <property type="protein sequence ID" value="XFO68699.1"/>
    <property type="molecule type" value="Genomic_DNA"/>
</dbReference>
<protein>
    <recommendedName>
        <fullName evidence="2 8">Biotin carboxyl carrier protein of acetyl-CoA carboxylase</fullName>
    </recommendedName>
</protein>
<evidence type="ECO:0000256" key="2">
    <source>
        <dbReference type="ARBA" id="ARBA00017562"/>
    </source>
</evidence>
<evidence type="ECO:0000313" key="11">
    <source>
        <dbReference type="Proteomes" id="UP000216752"/>
    </source>
</evidence>
<evidence type="ECO:0000256" key="7">
    <source>
        <dbReference type="ARBA" id="ARBA00023267"/>
    </source>
</evidence>
<dbReference type="RefSeq" id="WP_094604582.1">
    <property type="nucleotide sequence ID" value="NZ_CP155573.1"/>
</dbReference>
<keyword evidence="11" id="KW-1185">Reference proteome</keyword>
<dbReference type="Proteomes" id="UP000216752">
    <property type="component" value="Chromosome"/>
</dbReference>
<evidence type="ECO:0000256" key="3">
    <source>
        <dbReference type="ARBA" id="ARBA00022516"/>
    </source>
</evidence>
<dbReference type="PRINTS" id="PR01071">
    <property type="entry name" value="ACOABIOTINCC"/>
</dbReference>
<dbReference type="SUPFAM" id="SSF51230">
    <property type="entry name" value="Single hybrid motif"/>
    <property type="match status" value="1"/>
</dbReference>
<dbReference type="CDD" id="cd06850">
    <property type="entry name" value="biotinyl_domain"/>
    <property type="match status" value="1"/>
</dbReference>
<comment type="pathway">
    <text evidence="1 8">Lipid metabolism; fatty acid biosynthesis.</text>
</comment>
<keyword evidence="3 8" id="KW-0444">Lipid biosynthesis</keyword>
<accession>A0ABZ3ITH0</accession>
<dbReference type="Pfam" id="PF00364">
    <property type="entry name" value="Biotin_lipoyl"/>
    <property type="match status" value="1"/>
</dbReference>
<keyword evidence="5 8" id="KW-0443">Lipid metabolism</keyword>
<reference evidence="10" key="1">
    <citation type="submission" date="2024-05" db="EMBL/GenBank/DDBJ databases">
        <title>Isolation and characterization of Sporomusa carbonis sp. nov., a carboxydotrophic hydrogenogen in the genus of Sporomusa isolated from a charcoal burning pile.</title>
        <authorList>
            <person name="Boeer T."/>
            <person name="Rosenbaum F."/>
            <person name="Eysell L."/>
            <person name="Mueller V."/>
            <person name="Daniel R."/>
            <person name="Poehlein A."/>
        </authorList>
    </citation>
    <scope>NUCLEOTIDE SEQUENCE [LARGE SCALE GENOMIC DNA]</scope>
    <source>
        <strain evidence="10">DSM 10669</strain>
    </source>
</reference>
<sequence length="147" mass="15706">MFTIDEIKELIKAVDQSSIGHLEWNNQGAKLVITKNPDMTQVQPATVPASPGNALRESVETVAVAGETAFCEILSPTVGTFYATPEPGAAPFVTIGDRVEAGTVVCILEAMKLFNEVSADVIGEVVKVLVKDGDFVEYGQPLFLIKP</sequence>
<organism evidence="10 11">
    <name type="scientific">Sporomusa silvacetica DSM 10669</name>
    <dbReference type="NCBI Taxonomy" id="1123289"/>
    <lineage>
        <taxon>Bacteria</taxon>
        <taxon>Bacillati</taxon>
        <taxon>Bacillota</taxon>
        <taxon>Negativicutes</taxon>
        <taxon>Selenomonadales</taxon>
        <taxon>Sporomusaceae</taxon>
        <taxon>Sporomusa</taxon>
    </lineage>
</organism>
<proteinExistence type="predicted"/>
<keyword evidence="4 8" id="KW-0276">Fatty acid metabolism</keyword>
<evidence type="ECO:0000256" key="5">
    <source>
        <dbReference type="ARBA" id="ARBA00023098"/>
    </source>
</evidence>
<dbReference type="PROSITE" id="PS00188">
    <property type="entry name" value="BIOTIN"/>
    <property type="match status" value="1"/>
</dbReference>
<evidence type="ECO:0000259" key="9">
    <source>
        <dbReference type="PROSITE" id="PS50968"/>
    </source>
</evidence>
<dbReference type="InterPro" id="IPR050709">
    <property type="entry name" value="Biotin_Carboxyl_Carrier/Decarb"/>
</dbReference>
<comment type="function">
    <text evidence="8">This protein is a component of the acetyl coenzyme A carboxylase complex; first, biotin carboxylase catalyzes the carboxylation of the carrier protein and then the transcarboxylase transfers the carboxyl group to form malonyl-CoA.</text>
</comment>
<dbReference type="PANTHER" id="PTHR45266:SF3">
    <property type="entry name" value="OXALOACETATE DECARBOXYLASE ALPHA CHAIN"/>
    <property type="match status" value="1"/>
</dbReference>
<dbReference type="NCBIfam" id="TIGR00531">
    <property type="entry name" value="BCCP"/>
    <property type="match status" value="1"/>
</dbReference>
<name>A0ABZ3ITH0_9FIRM</name>
<evidence type="ECO:0000256" key="4">
    <source>
        <dbReference type="ARBA" id="ARBA00022832"/>
    </source>
</evidence>
<evidence type="ECO:0000256" key="8">
    <source>
        <dbReference type="RuleBase" id="RU364072"/>
    </source>
</evidence>
<feature type="domain" description="Lipoyl-binding" evidence="9">
    <location>
        <begin position="70"/>
        <end position="146"/>
    </location>
</feature>
<dbReference type="InterPro" id="IPR011053">
    <property type="entry name" value="Single_hybrid_motif"/>
</dbReference>
<keyword evidence="7 8" id="KW-0092">Biotin</keyword>
<gene>
    <name evidence="10" type="primary">accB</name>
    <name evidence="10" type="ORF">SPSIL_049220</name>
</gene>
<evidence type="ECO:0000256" key="6">
    <source>
        <dbReference type="ARBA" id="ARBA00023160"/>
    </source>
</evidence>
<evidence type="ECO:0000256" key="1">
    <source>
        <dbReference type="ARBA" id="ARBA00005194"/>
    </source>
</evidence>
<dbReference type="Gene3D" id="2.40.50.100">
    <property type="match status" value="1"/>
</dbReference>
<dbReference type="InterPro" id="IPR001249">
    <property type="entry name" value="AcCoA_biotinCC"/>
</dbReference>
<dbReference type="PANTHER" id="PTHR45266">
    <property type="entry name" value="OXALOACETATE DECARBOXYLASE ALPHA CHAIN"/>
    <property type="match status" value="1"/>
</dbReference>